<dbReference type="Proteomes" id="UP001148838">
    <property type="component" value="Unassembled WGS sequence"/>
</dbReference>
<evidence type="ECO:0000313" key="1">
    <source>
        <dbReference type="EMBL" id="KAJ4433750.1"/>
    </source>
</evidence>
<reference evidence="1 2" key="1">
    <citation type="journal article" date="2022" name="Allergy">
        <title>Genome assembly and annotation of Periplaneta americana reveal a comprehensive cockroach allergen profile.</title>
        <authorList>
            <person name="Wang L."/>
            <person name="Xiong Q."/>
            <person name="Saelim N."/>
            <person name="Wang L."/>
            <person name="Nong W."/>
            <person name="Wan A.T."/>
            <person name="Shi M."/>
            <person name="Liu X."/>
            <person name="Cao Q."/>
            <person name="Hui J.H.L."/>
            <person name="Sookrung N."/>
            <person name="Leung T.F."/>
            <person name="Tungtrongchitr A."/>
            <person name="Tsui S.K.W."/>
        </authorList>
    </citation>
    <scope>NUCLEOTIDE SEQUENCE [LARGE SCALE GENOMIC DNA]</scope>
    <source>
        <strain evidence="1">PWHHKU_190912</strain>
    </source>
</reference>
<name>A0ABQ8SHX9_PERAM</name>
<protein>
    <submittedName>
        <fullName evidence="1">Uncharacterized protein</fullName>
    </submittedName>
</protein>
<dbReference type="EMBL" id="JAJSOF020000027">
    <property type="protein sequence ID" value="KAJ4433750.1"/>
    <property type="molecule type" value="Genomic_DNA"/>
</dbReference>
<comment type="caution">
    <text evidence="1">The sequence shown here is derived from an EMBL/GenBank/DDBJ whole genome shotgun (WGS) entry which is preliminary data.</text>
</comment>
<evidence type="ECO:0000313" key="2">
    <source>
        <dbReference type="Proteomes" id="UP001148838"/>
    </source>
</evidence>
<organism evidence="1 2">
    <name type="scientific">Periplaneta americana</name>
    <name type="common">American cockroach</name>
    <name type="synonym">Blatta americana</name>
    <dbReference type="NCBI Taxonomy" id="6978"/>
    <lineage>
        <taxon>Eukaryota</taxon>
        <taxon>Metazoa</taxon>
        <taxon>Ecdysozoa</taxon>
        <taxon>Arthropoda</taxon>
        <taxon>Hexapoda</taxon>
        <taxon>Insecta</taxon>
        <taxon>Pterygota</taxon>
        <taxon>Neoptera</taxon>
        <taxon>Polyneoptera</taxon>
        <taxon>Dictyoptera</taxon>
        <taxon>Blattodea</taxon>
        <taxon>Blattoidea</taxon>
        <taxon>Blattidae</taxon>
        <taxon>Blattinae</taxon>
        <taxon>Periplaneta</taxon>
    </lineage>
</organism>
<keyword evidence="2" id="KW-1185">Reference proteome</keyword>
<proteinExistence type="predicted"/>
<gene>
    <name evidence="1" type="ORF">ANN_16062</name>
</gene>
<sequence>MVFDDMRPRIRLRLPDIRVTIGENSEKTQAVLTCYGTKIVLQWLKEGKLVINKISQLGPMDPSTNSRMRFISHRCLIDLRTRSQTPGVLRMSSDMIRIQLILFQQSPDSRMRNIDLQRYPSCADRRSHVHSLQNLLLYFWS</sequence>
<accession>A0ABQ8SHX9</accession>